<accession>A0A382DHL5</accession>
<sequence>MSPISRIENPTPKDRPSVSWLNL</sequence>
<organism evidence="2">
    <name type="scientific">marine metagenome</name>
    <dbReference type="NCBI Taxonomy" id="408172"/>
    <lineage>
        <taxon>unclassified sequences</taxon>
        <taxon>metagenomes</taxon>
        <taxon>ecological metagenomes</taxon>
    </lineage>
</organism>
<dbReference type="EMBL" id="UINC01039122">
    <property type="protein sequence ID" value="SVB37133.1"/>
    <property type="molecule type" value="Genomic_DNA"/>
</dbReference>
<evidence type="ECO:0000313" key="2">
    <source>
        <dbReference type="EMBL" id="SVB37133.1"/>
    </source>
</evidence>
<dbReference type="AlphaFoldDB" id="A0A382DHL5"/>
<proteinExistence type="predicted"/>
<evidence type="ECO:0000256" key="1">
    <source>
        <dbReference type="SAM" id="MobiDB-lite"/>
    </source>
</evidence>
<feature type="non-terminal residue" evidence="2">
    <location>
        <position position="23"/>
    </location>
</feature>
<name>A0A382DHL5_9ZZZZ</name>
<gene>
    <name evidence="2" type="ORF">METZ01_LOCUS189987</name>
</gene>
<protein>
    <submittedName>
        <fullName evidence="2">Uncharacterized protein</fullName>
    </submittedName>
</protein>
<feature type="region of interest" description="Disordered" evidence="1">
    <location>
        <begin position="1"/>
        <end position="23"/>
    </location>
</feature>
<reference evidence="2" key="1">
    <citation type="submission" date="2018-05" db="EMBL/GenBank/DDBJ databases">
        <authorList>
            <person name="Lanie J.A."/>
            <person name="Ng W.-L."/>
            <person name="Kazmierczak K.M."/>
            <person name="Andrzejewski T.M."/>
            <person name="Davidsen T.M."/>
            <person name="Wayne K.J."/>
            <person name="Tettelin H."/>
            <person name="Glass J.I."/>
            <person name="Rusch D."/>
            <person name="Podicherti R."/>
            <person name="Tsui H.-C.T."/>
            <person name="Winkler M.E."/>
        </authorList>
    </citation>
    <scope>NUCLEOTIDE SEQUENCE</scope>
</reference>